<protein>
    <submittedName>
        <fullName evidence="1">Uncharacterized protein</fullName>
    </submittedName>
</protein>
<reference evidence="1" key="1">
    <citation type="submission" date="2016-10" db="EMBL/GenBank/DDBJ databases">
        <title>Sequence of Gallionella enrichment culture.</title>
        <authorList>
            <person name="Poehlein A."/>
            <person name="Muehling M."/>
            <person name="Daniel R."/>
        </authorList>
    </citation>
    <scope>NUCLEOTIDE SEQUENCE</scope>
</reference>
<gene>
    <name evidence="1" type="ORF">GALL_363420</name>
</gene>
<dbReference type="AntiFam" id="ANF00077">
    <property type="entry name" value="Shadow ORF (opposite AtoC)"/>
</dbReference>
<dbReference type="AntiFam" id="ANF00203">
    <property type="entry name" value="Shadow ORF (opposite algB)"/>
</dbReference>
<accession>A0A1J5QWM6</accession>
<dbReference type="EMBL" id="MLJW01000869">
    <property type="protein sequence ID" value="OIQ81875.1"/>
    <property type="molecule type" value="Genomic_DNA"/>
</dbReference>
<evidence type="ECO:0000313" key="1">
    <source>
        <dbReference type="EMBL" id="OIQ81875.1"/>
    </source>
</evidence>
<name>A0A1J5QWM6_9ZZZZ</name>
<sequence>MAHQQHNVLAPFAQRRQAQADDVEAMEQVLAELPLLHPLLQVLVGGGDDADMRLDRVVATHAIEVSIGQHAQQPGLQLVRHIADFVEKQRAALGLLEAPAPGRLRAGEGAALMAEQFALQQVSRNGCGVDGDERTVRARAVAVQCLRHQFLAGA</sequence>
<proteinExistence type="predicted"/>
<dbReference type="AlphaFoldDB" id="A0A1J5QWM6"/>
<organism evidence="1">
    <name type="scientific">mine drainage metagenome</name>
    <dbReference type="NCBI Taxonomy" id="410659"/>
    <lineage>
        <taxon>unclassified sequences</taxon>
        <taxon>metagenomes</taxon>
        <taxon>ecological metagenomes</taxon>
    </lineage>
</organism>
<comment type="caution">
    <text evidence="1">The sequence shown here is derived from an EMBL/GenBank/DDBJ whole genome shotgun (WGS) entry which is preliminary data.</text>
</comment>